<dbReference type="Gene3D" id="3.60.15.10">
    <property type="entry name" value="Ribonuclease Z/Hydroxyacylglutathione hydrolase-like"/>
    <property type="match status" value="1"/>
</dbReference>
<organism evidence="5 6">
    <name type="scientific">Paenibacillus solisilvae</name>
    <dbReference type="NCBI Taxonomy" id="2486751"/>
    <lineage>
        <taxon>Bacteria</taxon>
        <taxon>Bacillati</taxon>
        <taxon>Bacillota</taxon>
        <taxon>Bacilli</taxon>
        <taxon>Bacillales</taxon>
        <taxon>Paenibacillaceae</taxon>
        <taxon>Paenibacillus</taxon>
    </lineage>
</organism>
<dbReference type="InterPro" id="IPR036866">
    <property type="entry name" value="RibonucZ/Hydroxyglut_hydro"/>
</dbReference>
<dbReference type="Pfam" id="PF00753">
    <property type="entry name" value="Lactamase_B"/>
    <property type="match status" value="1"/>
</dbReference>
<dbReference type="CDD" id="cd07721">
    <property type="entry name" value="yflN-like_MBL-fold"/>
    <property type="match status" value="1"/>
</dbReference>
<evidence type="ECO:0000256" key="3">
    <source>
        <dbReference type="ARBA" id="ARBA00048505"/>
    </source>
</evidence>
<dbReference type="EMBL" id="JBHSOW010000015">
    <property type="protein sequence ID" value="MFC5648295.1"/>
    <property type="molecule type" value="Genomic_DNA"/>
</dbReference>
<reference evidence="6" key="1">
    <citation type="journal article" date="2019" name="Int. J. Syst. Evol. Microbiol.">
        <title>The Global Catalogue of Microorganisms (GCM) 10K type strain sequencing project: providing services to taxonomists for standard genome sequencing and annotation.</title>
        <authorList>
            <consortium name="The Broad Institute Genomics Platform"/>
            <consortium name="The Broad Institute Genome Sequencing Center for Infectious Disease"/>
            <person name="Wu L."/>
            <person name="Ma J."/>
        </authorList>
    </citation>
    <scope>NUCLEOTIDE SEQUENCE [LARGE SCALE GENOMIC DNA]</scope>
    <source>
        <strain evidence="6">CGMCC 1.3240</strain>
    </source>
</reference>
<dbReference type="RefSeq" id="WP_379186748.1">
    <property type="nucleotide sequence ID" value="NZ_JBHSOW010000015.1"/>
</dbReference>
<comment type="caution">
    <text evidence="5">The sequence shown here is derived from an EMBL/GenBank/DDBJ whole genome shotgun (WGS) entry which is preliminary data.</text>
</comment>
<feature type="domain" description="Metallo-beta-lactamase" evidence="4">
    <location>
        <begin position="20"/>
        <end position="204"/>
    </location>
</feature>
<comment type="catalytic activity">
    <reaction evidence="3">
        <text>3',5'-cyclic UMP + H2O = UMP + H(+)</text>
        <dbReference type="Rhea" id="RHEA:70575"/>
        <dbReference type="ChEBI" id="CHEBI:15377"/>
        <dbReference type="ChEBI" id="CHEBI:15378"/>
        <dbReference type="ChEBI" id="CHEBI:57865"/>
        <dbReference type="ChEBI" id="CHEBI:184387"/>
    </reaction>
    <physiologicalReaction direction="left-to-right" evidence="3">
        <dbReference type="Rhea" id="RHEA:70576"/>
    </physiologicalReaction>
</comment>
<dbReference type="SUPFAM" id="SSF56281">
    <property type="entry name" value="Metallo-hydrolase/oxidoreductase"/>
    <property type="match status" value="1"/>
</dbReference>
<evidence type="ECO:0000313" key="5">
    <source>
        <dbReference type="EMBL" id="MFC5648295.1"/>
    </source>
</evidence>
<dbReference type="SMART" id="SM00849">
    <property type="entry name" value="Lactamase_B"/>
    <property type="match status" value="1"/>
</dbReference>
<evidence type="ECO:0000313" key="6">
    <source>
        <dbReference type="Proteomes" id="UP001596047"/>
    </source>
</evidence>
<comment type="function">
    <text evidence="2">Counteracts the endogenous Pycsar antiviral defense system. Phosphodiesterase that enables metal-dependent hydrolysis of host cyclic nucleotide Pycsar defense signals such as cCMP and cUMP.</text>
</comment>
<evidence type="ECO:0000256" key="1">
    <source>
        <dbReference type="ARBA" id="ARBA00034221"/>
    </source>
</evidence>
<dbReference type="PANTHER" id="PTHR42951:SF17">
    <property type="entry name" value="METALLO-BETA-LACTAMASE DOMAIN-CONTAINING PROTEIN"/>
    <property type="match status" value="1"/>
</dbReference>
<dbReference type="Proteomes" id="UP001596047">
    <property type="component" value="Unassembled WGS sequence"/>
</dbReference>
<comment type="catalytic activity">
    <reaction evidence="1">
        <text>3',5'-cyclic CMP + H2O = CMP + H(+)</text>
        <dbReference type="Rhea" id="RHEA:72675"/>
        <dbReference type="ChEBI" id="CHEBI:15377"/>
        <dbReference type="ChEBI" id="CHEBI:15378"/>
        <dbReference type="ChEBI" id="CHEBI:58003"/>
        <dbReference type="ChEBI" id="CHEBI:60377"/>
    </reaction>
    <physiologicalReaction direction="left-to-right" evidence="1">
        <dbReference type="Rhea" id="RHEA:72676"/>
    </physiologicalReaction>
</comment>
<proteinExistence type="predicted"/>
<keyword evidence="6" id="KW-1185">Reference proteome</keyword>
<evidence type="ECO:0000256" key="2">
    <source>
        <dbReference type="ARBA" id="ARBA00034301"/>
    </source>
</evidence>
<accession>A0ABW0VVU1</accession>
<evidence type="ECO:0000259" key="4">
    <source>
        <dbReference type="SMART" id="SM00849"/>
    </source>
</evidence>
<dbReference type="InterPro" id="IPR001279">
    <property type="entry name" value="Metallo-B-lactamas"/>
</dbReference>
<dbReference type="InterPro" id="IPR050855">
    <property type="entry name" value="NDM-1-like"/>
</dbReference>
<gene>
    <name evidence="5" type="ORF">ACFPYJ_04010</name>
</gene>
<name>A0ABW0VVU1_9BACL</name>
<protein>
    <submittedName>
        <fullName evidence="5">MBL fold metallo-hydrolase</fullName>
    </submittedName>
</protein>
<dbReference type="PANTHER" id="PTHR42951">
    <property type="entry name" value="METALLO-BETA-LACTAMASE DOMAIN-CONTAINING"/>
    <property type="match status" value="1"/>
</dbReference>
<sequence length="221" mass="24433">MKVKQLSKHIWSLKTWLIIPIHVWVVVEEDGVVLVDTGIGLMTKGILAFIDKLEAGPLKAIMLTHGHSDHTGAIKGILKQRSVPVYAHRIEIPYAEGKLPYPGRKKAQPSIEPGLAKPLQEEASGELALIGSLKPYLTPGHSPGHVVYYHEQDQVMLAGDLFTSKKGQLRKPMKMFTHDMKEAVASSVIVRKLQPKRLEICHGDSVLLPGQQIDAYLAGQY</sequence>